<organism evidence="2 3">
    <name type="scientific">Enterococcus durans</name>
    <dbReference type="NCBI Taxonomy" id="53345"/>
    <lineage>
        <taxon>Bacteria</taxon>
        <taxon>Bacillati</taxon>
        <taxon>Bacillota</taxon>
        <taxon>Bacilli</taxon>
        <taxon>Lactobacillales</taxon>
        <taxon>Enterococcaceae</taxon>
        <taxon>Enterococcus</taxon>
    </lineage>
</organism>
<feature type="domain" description="Transposase IS204/IS1001/IS1096/IS1165 zinc-finger" evidence="1">
    <location>
        <begin position="48"/>
        <end position="94"/>
    </location>
</feature>
<dbReference type="EMBL" id="UGIF01000001">
    <property type="protein sequence ID" value="STP16584.1"/>
    <property type="molecule type" value="Genomic_DNA"/>
</dbReference>
<name>A0A377JZ08_9ENTE</name>
<proteinExistence type="predicted"/>
<gene>
    <name evidence="2" type="ORF">NCTC8129_00003</name>
</gene>
<evidence type="ECO:0000313" key="3">
    <source>
        <dbReference type="Proteomes" id="UP000254070"/>
    </source>
</evidence>
<dbReference type="Pfam" id="PF14690">
    <property type="entry name" value="Zn_ribbon_ISL3"/>
    <property type="match status" value="1"/>
</dbReference>
<reference evidence="2 3" key="1">
    <citation type="submission" date="2018-06" db="EMBL/GenBank/DDBJ databases">
        <authorList>
            <consortium name="Pathogen Informatics"/>
            <person name="Doyle S."/>
        </authorList>
    </citation>
    <scope>NUCLEOTIDE SEQUENCE [LARGE SCALE GENOMIC DNA]</scope>
    <source>
        <strain evidence="2 3">NCTC8129</strain>
    </source>
</reference>
<accession>A0A377JZ08</accession>
<evidence type="ECO:0000313" key="2">
    <source>
        <dbReference type="EMBL" id="STP16584.1"/>
    </source>
</evidence>
<sequence>MSYTHLIKETLDILDLSVTFNENCLTKEKYKGQICHIYRGNLIYTAQECIHCKHQIASDIVRWGTTTVRLLMNDVSEYRTYLELKKQRFKCKACQRTFVADTSVAKKTLFHQ</sequence>
<protein>
    <submittedName>
        <fullName evidence="2">Mobile element protein</fullName>
    </submittedName>
</protein>
<evidence type="ECO:0000259" key="1">
    <source>
        <dbReference type="Pfam" id="PF14690"/>
    </source>
</evidence>
<dbReference type="Proteomes" id="UP000254070">
    <property type="component" value="Unassembled WGS sequence"/>
</dbReference>
<dbReference type="AlphaFoldDB" id="A0A377JZ08"/>
<dbReference type="InterPro" id="IPR029261">
    <property type="entry name" value="Transposase_Znf"/>
</dbReference>